<dbReference type="Pfam" id="PF00884">
    <property type="entry name" value="Sulfatase"/>
    <property type="match status" value="1"/>
</dbReference>
<evidence type="ECO:0000256" key="1">
    <source>
        <dbReference type="SAM" id="Phobius"/>
    </source>
</evidence>
<dbReference type="EMBL" id="CATKSH010000001">
    <property type="protein sequence ID" value="CAI9119266.1"/>
    <property type="molecule type" value="Genomic_DNA"/>
</dbReference>
<dbReference type="CDD" id="cd16015">
    <property type="entry name" value="LTA_synthase"/>
    <property type="match status" value="1"/>
</dbReference>
<gene>
    <name evidence="3" type="ORF">LMG32879_000079</name>
</gene>
<dbReference type="Gene3D" id="3.40.720.10">
    <property type="entry name" value="Alkaline Phosphatase, subunit A"/>
    <property type="match status" value="1"/>
</dbReference>
<sequence length="436" mass="48856">MIVGLLVLGSNLKRGLLGEPLLFSDAAVIKACFQHPRFYVSALTFPARIFVLLSIFLVTASIIVLFFIDIFYFINNKYSTFILRFIGISIALVSWLLLKLLGHIGLSHRLMPVPDCDRAIPVHGFLATTAMSWLQWEHQRRNILPSHPPLELKRGYDAPRIKRPIVVVVQCESFADPENFGIIGTAAPRLPNLERTCRTAQQHGRLYMSGFGAYTMRTEYGVLFGHDEDALGFRRFDPYLSVQSQYRDALPSRLSRAFDRRIFVHPHDLRFYGRDRLMPAAGFNEVLGDDAFTGAQICGPHISDHELGQRLTHLIGEAVQRNESTFIFAVSIENHGPWPEGISGYLEHLMHGDAMLGTIHGCLEQSGHPAVLAFYGDHRPAIPDAVTPNGERHTPYLVCEFGSHALLSNAERDMTPAALHHAIFEAALRAIDRTIS</sequence>
<name>A0AA35Y2G8_9PROT</name>
<keyword evidence="4" id="KW-1185">Reference proteome</keyword>
<comment type="caution">
    <text evidence="3">The sequence shown here is derived from an EMBL/GenBank/DDBJ whole genome shotgun (WGS) entry which is preliminary data.</text>
</comment>
<feature type="domain" description="Sulfatase N-terminal" evidence="2">
    <location>
        <begin position="164"/>
        <end position="398"/>
    </location>
</feature>
<dbReference type="InterPro" id="IPR000917">
    <property type="entry name" value="Sulfatase_N"/>
</dbReference>
<feature type="transmembrane region" description="Helical" evidence="1">
    <location>
        <begin position="81"/>
        <end position="98"/>
    </location>
</feature>
<dbReference type="RefSeq" id="WP_289843381.1">
    <property type="nucleotide sequence ID" value="NZ_CATKSH010000001.1"/>
</dbReference>
<accession>A0AA35Y2G8</accession>
<feature type="transmembrane region" description="Helical" evidence="1">
    <location>
        <begin position="49"/>
        <end position="74"/>
    </location>
</feature>
<proteinExistence type="predicted"/>
<dbReference type="Proteomes" id="UP001176960">
    <property type="component" value="Unassembled WGS sequence"/>
</dbReference>
<organism evidence="3 4">
    <name type="scientific">Brytella acorum</name>
    <dbReference type="NCBI Taxonomy" id="2959299"/>
    <lineage>
        <taxon>Bacteria</taxon>
        <taxon>Pseudomonadati</taxon>
        <taxon>Pseudomonadota</taxon>
        <taxon>Alphaproteobacteria</taxon>
        <taxon>Acetobacterales</taxon>
        <taxon>Acetobacteraceae</taxon>
        <taxon>Brytella</taxon>
    </lineage>
</organism>
<evidence type="ECO:0000259" key="2">
    <source>
        <dbReference type="Pfam" id="PF00884"/>
    </source>
</evidence>
<dbReference type="SUPFAM" id="SSF53649">
    <property type="entry name" value="Alkaline phosphatase-like"/>
    <property type="match status" value="1"/>
</dbReference>
<keyword evidence="1" id="KW-0472">Membrane</keyword>
<keyword evidence="1" id="KW-0812">Transmembrane</keyword>
<dbReference type="AlphaFoldDB" id="A0AA35Y2G8"/>
<evidence type="ECO:0000313" key="4">
    <source>
        <dbReference type="Proteomes" id="UP001176960"/>
    </source>
</evidence>
<reference evidence="3" key="1">
    <citation type="submission" date="2023-03" db="EMBL/GenBank/DDBJ databases">
        <authorList>
            <person name="Cleenwerck I."/>
        </authorList>
    </citation>
    <scope>NUCLEOTIDE SEQUENCE</scope>
    <source>
        <strain evidence="3">LMG 32879</strain>
    </source>
</reference>
<protein>
    <submittedName>
        <fullName evidence="3">LTA synthase family protein</fullName>
    </submittedName>
</protein>
<dbReference type="InterPro" id="IPR017850">
    <property type="entry name" value="Alkaline_phosphatase_core_sf"/>
</dbReference>
<keyword evidence="1" id="KW-1133">Transmembrane helix</keyword>
<evidence type="ECO:0000313" key="3">
    <source>
        <dbReference type="EMBL" id="CAI9119266.1"/>
    </source>
</evidence>